<evidence type="ECO:0000313" key="3">
    <source>
        <dbReference type="EMBL" id="KAL2827153.1"/>
    </source>
</evidence>
<comment type="caution">
    <text evidence="3">The sequence shown here is derived from an EMBL/GenBank/DDBJ whole genome shotgun (WGS) entry which is preliminary data.</text>
</comment>
<feature type="region of interest" description="Disordered" evidence="2">
    <location>
        <begin position="236"/>
        <end position="298"/>
    </location>
</feature>
<dbReference type="PANTHER" id="PTHR31962">
    <property type="entry name" value="SPHINGOLIPID LONG CHAIN BASE-RESPONSIVE PROTEIN PIL1"/>
    <property type="match status" value="1"/>
</dbReference>
<evidence type="ECO:0000256" key="2">
    <source>
        <dbReference type="SAM" id="MobiDB-lite"/>
    </source>
</evidence>
<reference evidence="3 4" key="1">
    <citation type="submission" date="2024-07" db="EMBL/GenBank/DDBJ databases">
        <title>Section-level genome sequencing and comparative genomics of Aspergillus sections Usti and Cavernicolus.</title>
        <authorList>
            <consortium name="Lawrence Berkeley National Laboratory"/>
            <person name="Nybo J.L."/>
            <person name="Vesth T.C."/>
            <person name="Theobald S."/>
            <person name="Frisvad J.C."/>
            <person name="Larsen T.O."/>
            <person name="Kjaerboelling I."/>
            <person name="Rothschild-Mancinelli K."/>
            <person name="Lyhne E.K."/>
            <person name="Kogle M.E."/>
            <person name="Barry K."/>
            <person name="Clum A."/>
            <person name="Na H."/>
            <person name="Ledsgaard L."/>
            <person name="Lin J."/>
            <person name="Lipzen A."/>
            <person name="Kuo A."/>
            <person name="Riley R."/>
            <person name="Mondo S."/>
            <person name="LaButti K."/>
            <person name="Haridas S."/>
            <person name="Pangalinan J."/>
            <person name="Salamov A.A."/>
            <person name="Simmons B.A."/>
            <person name="Magnuson J.K."/>
            <person name="Chen J."/>
            <person name="Drula E."/>
            <person name="Henrissat B."/>
            <person name="Wiebenga A."/>
            <person name="Lubbers R.J."/>
            <person name="Gomes A.C."/>
            <person name="Makela M.R."/>
            <person name="Stajich J."/>
            <person name="Grigoriev I.V."/>
            <person name="Mortensen U.H."/>
            <person name="De vries R.P."/>
            <person name="Baker S.E."/>
            <person name="Andersen M.R."/>
        </authorList>
    </citation>
    <scope>NUCLEOTIDE SEQUENCE [LARGE SCALE GENOMIC DNA]</scope>
    <source>
        <strain evidence="3 4">CBS 600.67</strain>
    </source>
</reference>
<dbReference type="InterPro" id="IPR028245">
    <property type="entry name" value="PIL1/LSP1"/>
</dbReference>
<evidence type="ECO:0000256" key="1">
    <source>
        <dbReference type="SAM" id="Coils"/>
    </source>
</evidence>
<keyword evidence="1" id="KW-0175">Coiled coil</keyword>
<dbReference type="Pfam" id="PF13805">
    <property type="entry name" value="Pil1"/>
    <property type="match status" value="1"/>
</dbReference>
<dbReference type="InterPro" id="IPR027267">
    <property type="entry name" value="AH/BAR_dom_sf"/>
</dbReference>
<dbReference type="PANTHER" id="PTHR31962:SF4">
    <property type="entry name" value="PRIMARY COMPONENT OF EISOSOMES (EUROFUNG)"/>
    <property type="match status" value="1"/>
</dbReference>
<dbReference type="Proteomes" id="UP001610335">
    <property type="component" value="Unassembled WGS sequence"/>
</dbReference>
<feature type="coiled-coil region" evidence="1">
    <location>
        <begin position="146"/>
        <end position="173"/>
    </location>
</feature>
<sequence length="405" mass="44227">MNRTFSGKRRGSANTGRHRFSISTFRGLQQPPLSKKMNQMIKSENAAIAAHESAARQRISVSAQLSEWGDTTEDEAVSDISDKLGVLMAEMGEQEDGYAQNLEEYRTVLKHIRDTERSVQPTRDQRSKISDDIQRLKIKEPNSHKIETMEQELVRAEAQNLVAEAQLTNVTRQRLKEAYSIHLAAVIERGEKQILLARHARRLLNCLDDTSVIPGDEPSAYVRGDEAKQIVEDAERDFHSWESSVEPIKERTEAAPTSTSIPSSAREVRGVPTAESQTPESLVEQEGSQAEDASASEEGFHFAETDVVAPRPRVHSMSAPRMDSEALEKRGSSALSPAGNGVEGVNSGRMMGGMGGGQKAVPFDSTQNTGLSSAGFAMGTNKSEPMTSDIGGAIETQVQRIAVPI</sequence>
<proteinExistence type="predicted"/>
<dbReference type="Gene3D" id="1.20.1270.60">
    <property type="entry name" value="Arfaptin homology (AH) domain/BAR domain"/>
    <property type="match status" value="1"/>
</dbReference>
<gene>
    <name evidence="3" type="ORF">BDW59DRAFT_58148</name>
</gene>
<organism evidence="3 4">
    <name type="scientific">Aspergillus cavernicola</name>
    <dbReference type="NCBI Taxonomy" id="176166"/>
    <lineage>
        <taxon>Eukaryota</taxon>
        <taxon>Fungi</taxon>
        <taxon>Dikarya</taxon>
        <taxon>Ascomycota</taxon>
        <taxon>Pezizomycotina</taxon>
        <taxon>Eurotiomycetes</taxon>
        <taxon>Eurotiomycetidae</taxon>
        <taxon>Eurotiales</taxon>
        <taxon>Aspergillaceae</taxon>
        <taxon>Aspergillus</taxon>
        <taxon>Aspergillus subgen. Nidulantes</taxon>
    </lineage>
</organism>
<accession>A0ABR4IHA5</accession>
<evidence type="ECO:0000313" key="4">
    <source>
        <dbReference type="Proteomes" id="UP001610335"/>
    </source>
</evidence>
<dbReference type="EMBL" id="JBFXLS010000026">
    <property type="protein sequence ID" value="KAL2827153.1"/>
    <property type="molecule type" value="Genomic_DNA"/>
</dbReference>
<keyword evidence="4" id="KW-1185">Reference proteome</keyword>
<feature type="compositionally biased region" description="Low complexity" evidence="2">
    <location>
        <begin position="254"/>
        <end position="265"/>
    </location>
</feature>
<name>A0ABR4IHA5_9EURO</name>
<protein>
    <submittedName>
        <fullName evidence="3">Eisosome component PIL1-domain-containing protein</fullName>
    </submittedName>
</protein>